<dbReference type="Gene3D" id="1.25.40.380">
    <property type="entry name" value="Protein of unknown function DUF1810"/>
    <property type="match status" value="1"/>
</dbReference>
<gene>
    <name evidence="1" type="ORF">O0931_04430</name>
</gene>
<comment type="caution">
    <text evidence="1">The sequence shown here is derived from an EMBL/GenBank/DDBJ whole genome shotgun (WGS) entry which is preliminary data.</text>
</comment>
<sequence length="141" mass="15965">MNNFQHFLDAQNQMFSTALAEIKNGAKTSHWMWYIFPQLAGLGQSEISKNYSLRNLDEASNYLAHPVLNKHLIEISKALLDIRDKSANEILGTPDDLKLHSSMTLFSLTNNPHPVFKAVLDKYFNGQMDQSTLNLLGLTNE</sequence>
<evidence type="ECO:0000313" key="2">
    <source>
        <dbReference type="Proteomes" id="UP001144341"/>
    </source>
</evidence>
<dbReference type="PIRSF" id="PIRSF008546">
    <property type="entry name" value="UCP008546"/>
    <property type="match status" value="1"/>
</dbReference>
<protein>
    <submittedName>
        <fullName evidence="1">DUF1810 domain-containing protein</fullName>
    </submittedName>
</protein>
<proteinExistence type="predicted"/>
<organism evidence="1 2">
    <name type="scientific">Pedobacter rhodius</name>
    <dbReference type="NCBI Taxonomy" id="3004098"/>
    <lineage>
        <taxon>Bacteria</taxon>
        <taxon>Pseudomonadati</taxon>
        <taxon>Bacteroidota</taxon>
        <taxon>Sphingobacteriia</taxon>
        <taxon>Sphingobacteriales</taxon>
        <taxon>Sphingobacteriaceae</taxon>
        <taxon>Pedobacter</taxon>
    </lineage>
</organism>
<dbReference type="InterPro" id="IPR036287">
    <property type="entry name" value="Rv1873-like_sf"/>
</dbReference>
<evidence type="ECO:0000313" key="1">
    <source>
        <dbReference type="EMBL" id="MCZ4222536.1"/>
    </source>
</evidence>
<dbReference type="RefSeq" id="WP_269414336.1">
    <property type="nucleotide sequence ID" value="NZ_JAPWGL010000001.1"/>
</dbReference>
<name>A0ABT4KUE0_9SPHI</name>
<dbReference type="EMBL" id="JAPWGL010000001">
    <property type="protein sequence ID" value="MCZ4222536.1"/>
    <property type="molecule type" value="Genomic_DNA"/>
</dbReference>
<reference evidence="1" key="1">
    <citation type="submission" date="2022-12" db="EMBL/GenBank/DDBJ databases">
        <title>Genome sequence of SJ11.</title>
        <authorList>
            <person name="Woo H."/>
        </authorList>
    </citation>
    <scope>NUCLEOTIDE SEQUENCE</scope>
    <source>
        <strain evidence="1">SJ11</strain>
    </source>
</reference>
<accession>A0ABT4KUE0</accession>
<keyword evidence="2" id="KW-1185">Reference proteome</keyword>
<dbReference type="Proteomes" id="UP001144341">
    <property type="component" value="Unassembled WGS sequence"/>
</dbReference>
<dbReference type="InterPro" id="IPR014937">
    <property type="entry name" value="DUF1810"/>
</dbReference>
<dbReference type="Pfam" id="PF08837">
    <property type="entry name" value="DUF1810"/>
    <property type="match status" value="1"/>
</dbReference>
<dbReference type="SUPFAM" id="SSF140736">
    <property type="entry name" value="Rv1873-like"/>
    <property type="match status" value="1"/>
</dbReference>